<organism evidence="1 2">
    <name type="scientific">Panagrellus redivivus</name>
    <name type="common">Microworm</name>
    <dbReference type="NCBI Taxonomy" id="6233"/>
    <lineage>
        <taxon>Eukaryota</taxon>
        <taxon>Metazoa</taxon>
        <taxon>Ecdysozoa</taxon>
        <taxon>Nematoda</taxon>
        <taxon>Chromadorea</taxon>
        <taxon>Rhabditida</taxon>
        <taxon>Tylenchina</taxon>
        <taxon>Panagrolaimomorpha</taxon>
        <taxon>Panagrolaimoidea</taxon>
        <taxon>Panagrolaimidae</taxon>
        <taxon>Panagrellus</taxon>
    </lineage>
</organism>
<reference evidence="1" key="1">
    <citation type="journal article" date="2013" name="Genetics">
        <title>The draft genome and transcriptome of Panagrellus redivivus are shaped by the harsh demands of a free-living lifestyle.</title>
        <authorList>
            <person name="Srinivasan J."/>
            <person name="Dillman A.R."/>
            <person name="Macchietto M.G."/>
            <person name="Heikkinen L."/>
            <person name="Lakso M."/>
            <person name="Fracchia K.M."/>
            <person name="Antoshechkin I."/>
            <person name="Mortazavi A."/>
            <person name="Wong G."/>
            <person name="Sternberg P.W."/>
        </authorList>
    </citation>
    <scope>NUCLEOTIDE SEQUENCE [LARGE SCALE GENOMIC DNA]</scope>
    <source>
        <strain evidence="1">MT8872</strain>
    </source>
</reference>
<keyword evidence="1" id="KW-1185">Reference proteome</keyword>
<evidence type="ECO:0000313" key="1">
    <source>
        <dbReference type="Proteomes" id="UP000492821"/>
    </source>
</evidence>
<sequence>MILISKIRATARFIPRGLSTTSLCRVNQPVKQTYFYKDNRIGERRSYGKPLHLKDGRTIRFEIADEKDEDLLLNQYLDGFVNKISYMRAFNATREEYHDSFKEHVKMLLPVGGTMFGFHEDNLVSLCLSTYHKHDDIPKTFGPLANPGANCRIGFEVF</sequence>
<proteinExistence type="predicted"/>
<evidence type="ECO:0000313" key="2">
    <source>
        <dbReference type="WBParaSite" id="Pan_g19793.t1"/>
    </source>
</evidence>
<accession>A0A7E4VF95</accession>
<dbReference type="WBParaSite" id="Pan_g19793.t1">
    <property type="protein sequence ID" value="Pan_g19793.t1"/>
    <property type="gene ID" value="Pan_g19793"/>
</dbReference>
<dbReference type="Proteomes" id="UP000492821">
    <property type="component" value="Unassembled WGS sequence"/>
</dbReference>
<protein>
    <submittedName>
        <fullName evidence="2">SET domain-containing protein</fullName>
    </submittedName>
</protein>
<reference evidence="2" key="2">
    <citation type="submission" date="2020-10" db="UniProtKB">
        <authorList>
            <consortium name="WormBaseParasite"/>
        </authorList>
    </citation>
    <scope>IDENTIFICATION</scope>
</reference>
<dbReference type="AlphaFoldDB" id="A0A7E4VF95"/>
<name>A0A7E4VF95_PANRE</name>